<dbReference type="InterPro" id="IPR016032">
    <property type="entry name" value="Sig_transdc_resp-reg_C-effctor"/>
</dbReference>
<dbReference type="InterPro" id="IPR036693">
    <property type="entry name" value="TF_LuxR_autoind-bd_dom_sf"/>
</dbReference>
<dbReference type="GO" id="GO:0006355">
    <property type="term" value="P:regulation of DNA-templated transcription"/>
    <property type="evidence" value="ECO:0007669"/>
    <property type="project" value="InterPro"/>
</dbReference>
<evidence type="ECO:0000256" key="2">
    <source>
        <dbReference type="ARBA" id="ARBA00023125"/>
    </source>
</evidence>
<dbReference type="SMART" id="SM00421">
    <property type="entry name" value="HTH_LUXR"/>
    <property type="match status" value="1"/>
</dbReference>
<feature type="domain" description="HTH luxR-type" evidence="4">
    <location>
        <begin position="175"/>
        <end position="240"/>
    </location>
</feature>
<dbReference type="AlphaFoldDB" id="A0A3B0YP50"/>
<evidence type="ECO:0000256" key="3">
    <source>
        <dbReference type="ARBA" id="ARBA00023163"/>
    </source>
</evidence>
<name>A0A3B0YP50_9ZZZZ</name>
<keyword evidence="3" id="KW-0804">Transcription</keyword>
<gene>
    <name evidence="5" type="ORF">MNBD_GAMMA14-1362</name>
</gene>
<dbReference type="SUPFAM" id="SSF75516">
    <property type="entry name" value="Pheromone-binding domain of LuxR-like quorum-sensing transcription factors"/>
    <property type="match status" value="1"/>
</dbReference>
<reference evidence="5" key="1">
    <citation type="submission" date="2018-06" db="EMBL/GenBank/DDBJ databases">
        <authorList>
            <person name="Zhirakovskaya E."/>
        </authorList>
    </citation>
    <scope>NUCLEOTIDE SEQUENCE</scope>
</reference>
<dbReference type="SUPFAM" id="SSF46894">
    <property type="entry name" value="C-terminal effector domain of the bipartite response regulators"/>
    <property type="match status" value="1"/>
</dbReference>
<evidence type="ECO:0000259" key="4">
    <source>
        <dbReference type="PROSITE" id="PS50043"/>
    </source>
</evidence>
<dbReference type="CDD" id="cd06170">
    <property type="entry name" value="LuxR_C_like"/>
    <property type="match status" value="1"/>
</dbReference>
<evidence type="ECO:0000256" key="1">
    <source>
        <dbReference type="ARBA" id="ARBA00023015"/>
    </source>
</evidence>
<dbReference type="InterPro" id="IPR005143">
    <property type="entry name" value="TF_LuxR_autoind-bd_dom"/>
</dbReference>
<dbReference type="InterPro" id="IPR036388">
    <property type="entry name" value="WH-like_DNA-bd_sf"/>
</dbReference>
<dbReference type="PANTHER" id="PTHR44688">
    <property type="entry name" value="DNA-BINDING TRANSCRIPTIONAL ACTIVATOR DEVR_DOSR"/>
    <property type="match status" value="1"/>
</dbReference>
<accession>A0A3B0YP50</accession>
<sequence>MSIMDFDYIDAVMQADSVEALHEVCSDMCEAYQFDRFIYGARIPTSFVKPYFIFISGYPKEWREHYSRNNYMIVDPTVEYCAHHVTPYHWDGESLLSSPDAEVRRFMSEARDFGINSGLSFPLHTAQGDFAMLSFASEGKCAVSVPRLKRVLPIGQLFTAYLHEAVRRVFSSDVLTLSQVDLTGREKECMLWVTEGKTAWETSQILSISERTVTFHLQNVQHKLGVNNRQQAVARAVAMGIIKPQFG</sequence>
<dbReference type="Gene3D" id="1.10.10.10">
    <property type="entry name" value="Winged helix-like DNA-binding domain superfamily/Winged helix DNA-binding domain"/>
    <property type="match status" value="1"/>
</dbReference>
<proteinExistence type="predicted"/>
<keyword evidence="2" id="KW-0238">DNA-binding</keyword>
<protein>
    <recommendedName>
        <fullName evidence="4">HTH luxR-type domain-containing protein</fullName>
    </recommendedName>
</protein>
<evidence type="ECO:0000313" key="5">
    <source>
        <dbReference type="EMBL" id="VAW81211.1"/>
    </source>
</evidence>
<dbReference type="PANTHER" id="PTHR44688:SF16">
    <property type="entry name" value="DNA-BINDING TRANSCRIPTIONAL ACTIVATOR DEVR_DOSR"/>
    <property type="match status" value="1"/>
</dbReference>
<dbReference type="Pfam" id="PF00196">
    <property type="entry name" value="GerE"/>
    <property type="match status" value="1"/>
</dbReference>
<dbReference type="PROSITE" id="PS50043">
    <property type="entry name" value="HTH_LUXR_2"/>
    <property type="match status" value="1"/>
</dbReference>
<dbReference type="EMBL" id="UOFM01000386">
    <property type="protein sequence ID" value="VAW81211.1"/>
    <property type="molecule type" value="Genomic_DNA"/>
</dbReference>
<dbReference type="PRINTS" id="PR00038">
    <property type="entry name" value="HTHLUXR"/>
</dbReference>
<keyword evidence="1" id="KW-0805">Transcription regulation</keyword>
<organism evidence="5">
    <name type="scientific">hydrothermal vent metagenome</name>
    <dbReference type="NCBI Taxonomy" id="652676"/>
    <lineage>
        <taxon>unclassified sequences</taxon>
        <taxon>metagenomes</taxon>
        <taxon>ecological metagenomes</taxon>
    </lineage>
</organism>
<dbReference type="InterPro" id="IPR000792">
    <property type="entry name" value="Tscrpt_reg_LuxR_C"/>
</dbReference>
<dbReference type="Gene3D" id="3.30.450.80">
    <property type="entry name" value="Transcription factor LuxR-like, autoinducer-binding domain"/>
    <property type="match status" value="1"/>
</dbReference>
<dbReference type="GO" id="GO:0003677">
    <property type="term" value="F:DNA binding"/>
    <property type="evidence" value="ECO:0007669"/>
    <property type="project" value="UniProtKB-KW"/>
</dbReference>
<dbReference type="Pfam" id="PF03472">
    <property type="entry name" value="Autoind_bind"/>
    <property type="match status" value="1"/>
</dbReference>